<evidence type="ECO:0000313" key="3">
    <source>
        <dbReference type="Proteomes" id="UP001152622"/>
    </source>
</evidence>
<dbReference type="AlphaFoldDB" id="A0A9Q1FAG7"/>
<gene>
    <name evidence="2" type="ORF">SKAU_G00218190</name>
</gene>
<dbReference type="Proteomes" id="UP001152622">
    <property type="component" value="Chromosome 7"/>
</dbReference>
<comment type="caution">
    <text evidence="2">The sequence shown here is derived from an EMBL/GenBank/DDBJ whole genome shotgun (WGS) entry which is preliminary data.</text>
</comment>
<reference evidence="2" key="1">
    <citation type="journal article" date="2023" name="Science">
        <title>Genome structures resolve the early diversification of teleost fishes.</title>
        <authorList>
            <person name="Parey E."/>
            <person name="Louis A."/>
            <person name="Montfort J."/>
            <person name="Bouchez O."/>
            <person name="Roques C."/>
            <person name="Iampietro C."/>
            <person name="Lluch J."/>
            <person name="Castinel A."/>
            <person name="Donnadieu C."/>
            <person name="Desvignes T."/>
            <person name="Floi Bucao C."/>
            <person name="Jouanno E."/>
            <person name="Wen M."/>
            <person name="Mejri S."/>
            <person name="Dirks R."/>
            <person name="Jansen H."/>
            <person name="Henkel C."/>
            <person name="Chen W.J."/>
            <person name="Zahm M."/>
            <person name="Cabau C."/>
            <person name="Klopp C."/>
            <person name="Thompson A.W."/>
            <person name="Robinson-Rechavi M."/>
            <person name="Braasch I."/>
            <person name="Lecointre G."/>
            <person name="Bobe J."/>
            <person name="Postlethwait J.H."/>
            <person name="Berthelot C."/>
            <person name="Roest Crollius H."/>
            <person name="Guiguen Y."/>
        </authorList>
    </citation>
    <scope>NUCLEOTIDE SEQUENCE</scope>
    <source>
        <strain evidence="2">WJC10195</strain>
    </source>
</reference>
<name>A0A9Q1FAG7_SYNKA</name>
<sequence length="239" mass="27054">MASSRRRCRSEMIVVSGCLLVLVLRFRPVLARVCIDNAGHNLEKAWYTKDGEALPIMVLMPMNESALRSSISQGIDRAVQLAIQHIRESNLYSFSLIPKIYDTEQAIVHRKVPLGQQSISPLGFLQYLHLIAVYFNGHPWHEVHVTMRIYEGLLLAVAGFMLQDQVELDRADGNSRVPAEPRPPAPTLGCRGGLKIVKVALKHLSKQRAPYKGYELQLQLEDTQLQEDYNVKQREDVTD</sequence>
<proteinExistence type="predicted"/>
<feature type="signal peptide" evidence="1">
    <location>
        <begin position="1"/>
        <end position="31"/>
    </location>
</feature>
<keyword evidence="1" id="KW-0732">Signal</keyword>
<organism evidence="2 3">
    <name type="scientific">Synaphobranchus kaupii</name>
    <name type="common">Kaup's arrowtooth eel</name>
    <dbReference type="NCBI Taxonomy" id="118154"/>
    <lineage>
        <taxon>Eukaryota</taxon>
        <taxon>Metazoa</taxon>
        <taxon>Chordata</taxon>
        <taxon>Craniata</taxon>
        <taxon>Vertebrata</taxon>
        <taxon>Euteleostomi</taxon>
        <taxon>Actinopterygii</taxon>
        <taxon>Neopterygii</taxon>
        <taxon>Teleostei</taxon>
        <taxon>Anguilliformes</taxon>
        <taxon>Synaphobranchidae</taxon>
        <taxon>Synaphobranchus</taxon>
    </lineage>
</organism>
<dbReference type="OrthoDB" id="17569at2759"/>
<protein>
    <submittedName>
        <fullName evidence="2">Uncharacterized protein</fullName>
    </submittedName>
</protein>
<evidence type="ECO:0000313" key="2">
    <source>
        <dbReference type="EMBL" id="KAJ8354252.1"/>
    </source>
</evidence>
<accession>A0A9Q1FAG7</accession>
<evidence type="ECO:0000256" key="1">
    <source>
        <dbReference type="SAM" id="SignalP"/>
    </source>
</evidence>
<dbReference type="EMBL" id="JAINUF010000007">
    <property type="protein sequence ID" value="KAJ8354252.1"/>
    <property type="molecule type" value="Genomic_DNA"/>
</dbReference>
<keyword evidence="3" id="KW-1185">Reference proteome</keyword>
<feature type="chain" id="PRO_5040472684" evidence="1">
    <location>
        <begin position="32"/>
        <end position="239"/>
    </location>
</feature>